<keyword evidence="2" id="KW-0472">Membrane</keyword>
<keyword evidence="3" id="KW-0732">Signal</keyword>
<organism evidence="4 5">
    <name type="scientific">Batillaria attramentaria</name>
    <dbReference type="NCBI Taxonomy" id="370345"/>
    <lineage>
        <taxon>Eukaryota</taxon>
        <taxon>Metazoa</taxon>
        <taxon>Spiralia</taxon>
        <taxon>Lophotrochozoa</taxon>
        <taxon>Mollusca</taxon>
        <taxon>Gastropoda</taxon>
        <taxon>Caenogastropoda</taxon>
        <taxon>Sorbeoconcha</taxon>
        <taxon>Cerithioidea</taxon>
        <taxon>Batillariidae</taxon>
        <taxon>Batillaria</taxon>
    </lineage>
</organism>
<reference evidence="4 5" key="1">
    <citation type="journal article" date="2023" name="Sci. Data">
        <title>Genome assembly of the Korean intertidal mud-creeper Batillaria attramentaria.</title>
        <authorList>
            <person name="Patra A.K."/>
            <person name="Ho P.T."/>
            <person name="Jun S."/>
            <person name="Lee S.J."/>
            <person name="Kim Y."/>
            <person name="Won Y.J."/>
        </authorList>
    </citation>
    <scope>NUCLEOTIDE SEQUENCE [LARGE SCALE GENOMIC DNA]</scope>
    <source>
        <strain evidence="4">Wonlab-2016</strain>
    </source>
</reference>
<dbReference type="EMBL" id="JACVVK020000157">
    <property type="protein sequence ID" value="KAK7487910.1"/>
    <property type="molecule type" value="Genomic_DNA"/>
</dbReference>
<keyword evidence="2" id="KW-0812">Transmembrane</keyword>
<feature type="compositionally biased region" description="Polar residues" evidence="1">
    <location>
        <begin position="155"/>
        <end position="171"/>
    </location>
</feature>
<feature type="signal peptide" evidence="3">
    <location>
        <begin position="1"/>
        <end position="22"/>
    </location>
</feature>
<name>A0ABD0KLP7_9CAEN</name>
<feature type="transmembrane region" description="Helical" evidence="2">
    <location>
        <begin position="123"/>
        <end position="145"/>
    </location>
</feature>
<evidence type="ECO:0000256" key="3">
    <source>
        <dbReference type="SAM" id="SignalP"/>
    </source>
</evidence>
<keyword evidence="5" id="KW-1185">Reference proteome</keyword>
<feature type="region of interest" description="Disordered" evidence="1">
    <location>
        <begin position="86"/>
        <end position="105"/>
    </location>
</feature>
<evidence type="ECO:0000256" key="1">
    <source>
        <dbReference type="SAM" id="MobiDB-lite"/>
    </source>
</evidence>
<evidence type="ECO:0000313" key="4">
    <source>
        <dbReference type="EMBL" id="KAK7487910.1"/>
    </source>
</evidence>
<accession>A0ABD0KLP7</accession>
<feature type="chain" id="PRO_5044812376" evidence="3">
    <location>
        <begin position="23"/>
        <end position="183"/>
    </location>
</feature>
<gene>
    <name evidence="4" type="ORF">BaRGS_00020811</name>
</gene>
<comment type="caution">
    <text evidence="4">The sequence shown here is derived from an EMBL/GenBank/DDBJ whole genome shotgun (WGS) entry which is preliminary data.</text>
</comment>
<protein>
    <submittedName>
        <fullName evidence="4">Uncharacterized protein</fullName>
    </submittedName>
</protein>
<keyword evidence="2" id="KW-1133">Transmembrane helix</keyword>
<evidence type="ECO:0000313" key="5">
    <source>
        <dbReference type="Proteomes" id="UP001519460"/>
    </source>
</evidence>
<proteinExistence type="predicted"/>
<sequence>MTRVVFVAVLFCFIDTVEKVMCIKESNRTVTIYRIVEECCPGYTKDKDGGCVRVSGVDIKVGTSKNPAVPAVTVEPMDPSHVETVTYDNGSAEGGSASEGGSGGYNSDDDDDGKFFLGLSHGAYAGIVCGILFVACVALLTALHYRKRKQRQKKMSTINMEQDVTQQQQMLPMQRMDTEPVPT</sequence>
<dbReference type="AlphaFoldDB" id="A0ABD0KLP7"/>
<feature type="region of interest" description="Disordered" evidence="1">
    <location>
        <begin position="151"/>
        <end position="183"/>
    </location>
</feature>
<evidence type="ECO:0000256" key="2">
    <source>
        <dbReference type="SAM" id="Phobius"/>
    </source>
</evidence>
<dbReference type="Proteomes" id="UP001519460">
    <property type="component" value="Unassembled WGS sequence"/>
</dbReference>